<feature type="region of interest" description="Disordered" evidence="8">
    <location>
        <begin position="32"/>
        <end position="53"/>
    </location>
</feature>
<gene>
    <name evidence="11" type="ORF">WJX81_000661</name>
</gene>
<feature type="transmembrane region" description="Helical" evidence="9">
    <location>
        <begin position="469"/>
        <end position="493"/>
    </location>
</feature>
<keyword evidence="9" id="KW-0472">Membrane</keyword>
<comment type="caution">
    <text evidence="11">The sequence shown here is derived from an EMBL/GenBank/DDBJ whole genome shotgun (WGS) entry which is preliminary data.</text>
</comment>
<dbReference type="InterPro" id="IPR009003">
    <property type="entry name" value="Peptidase_S1_PA"/>
</dbReference>
<dbReference type="AlphaFoldDB" id="A0AAW1RYK9"/>
<evidence type="ECO:0000256" key="9">
    <source>
        <dbReference type="SAM" id="Phobius"/>
    </source>
</evidence>
<name>A0AAW1RYK9_9CHLO</name>
<sequence length="577" mass="59921">MQRLLTTGETSPRANPRKQSAFELATAAEAVEGEGASGFPRRGAPEAASGAAPEAAPLRHGYTYLGRVSFVGAARGVPLVELGSGAAAVPLAAERRAGDEVPQHHTVLVTSEGHRFTKRLPTDPNDPELAEALQAADFSGAPPVVGPLSERRRRRLGRRLAQAQGGQPAASIGAVATDTNLSCDGCPNTDTRTEVLDTTRYPYSAVGELTGELKGTTRGLECTGTLIGPKHVVTAAHCVFDINDSHQYVSALNFAAGQNGNLQPFGQAAWATLRVVDQFTQQPTYTPTAMNYDFALITLKAPVDGPGWLGLMAGSGDPTYSLTTSGYPGEKPTGTMWMSTCSGVAINFGGNQGVFVDIDQCQSQACANVMTHTCLSTNGQSGSSMWDSSNAIRAVLTGKVATSDGANMNVGTKLDAYVYNTLAAWYNEDMKAAGSNATLPAAPSGPQPPAPASARPRFLGLAVDWTDPAFITVVALLVLAGVLVGGGAVYTLCRLCECAMRPRAKPPLPPPAAITANGRQPQQQFMTAAPAYGSSNGTHGPPGRGASGGQPQGVTYDSRTGMFLLNGQPYGRMQGGA</sequence>
<evidence type="ECO:0000259" key="10">
    <source>
        <dbReference type="PROSITE" id="PS50240"/>
    </source>
</evidence>
<dbReference type="SUPFAM" id="SSF50494">
    <property type="entry name" value="Trypsin-like serine proteases"/>
    <property type="match status" value="1"/>
</dbReference>
<reference evidence="11 12" key="1">
    <citation type="journal article" date="2024" name="Nat. Commun.">
        <title>Phylogenomics reveals the evolutionary origins of lichenization in chlorophyte algae.</title>
        <authorList>
            <person name="Puginier C."/>
            <person name="Libourel C."/>
            <person name="Otte J."/>
            <person name="Skaloud P."/>
            <person name="Haon M."/>
            <person name="Grisel S."/>
            <person name="Petersen M."/>
            <person name="Berrin J.G."/>
            <person name="Delaux P.M."/>
            <person name="Dal Grande F."/>
            <person name="Keller J."/>
        </authorList>
    </citation>
    <scope>NUCLEOTIDE SEQUENCE [LARGE SCALE GENOMIC DNA]</scope>
    <source>
        <strain evidence="11 12">SAG 245.80</strain>
    </source>
</reference>
<accession>A0AAW1RYK9</accession>
<dbReference type="EC" id="3.4.21.-" evidence="7"/>
<dbReference type="EMBL" id="JALJOU010000018">
    <property type="protein sequence ID" value="KAK9838458.1"/>
    <property type="molecule type" value="Genomic_DNA"/>
</dbReference>
<dbReference type="InterPro" id="IPR050966">
    <property type="entry name" value="Glutamyl_endopeptidase"/>
</dbReference>
<dbReference type="Gene3D" id="2.40.10.10">
    <property type="entry name" value="Trypsin-like serine proteases"/>
    <property type="match status" value="2"/>
</dbReference>
<protein>
    <recommendedName>
        <fullName evidence="7">Serine protease</fullName>
        <ecNumber evidence="7">3.4.21.-</ecNumber>
    </recommendedName>
</protein>
<keyword evidence="3 7" id="KW-0645">Protease</keyword>
<evidence type="ECO:0000256" key="1">
    <source>
        <dbReference type="ARBA" id="ARBA00007664"/>
    </source>
</evidence>
<keyword evidence="5 7" id="KW-0378">Hydrolase</keyword>
<evidence type="ECO:0000256" key="5">
    <source>
        <dbReference type="ARBA" id="ARBA00022801"/>
    </source>
</evidence>
<feature type="domain" description="Peptidase S1" evidence="10">
    <location>
        <begin position="163"/>
        <end position="431"/>
    </location>
</feature>
<evidence type="ECO:0000256" key="7">
    <source>
        <dbReference type="RuleBase" id="RU004296"/>
    </source>
</evidence>
<proteinExistence type="inferred from homology"/>
<keyword evidence="9" id="KW-1133">Transmembrane helix</keyword>
<keyword evidence="12" id="KW-1185">Reference proteome</keyword>
<keyword evidence="9" id="KW-0812">Transmembrane</keyword>
<dbReference type="GO" id="GO:0004252">
    <property type="term" value="F:serine-type endopeptidase activity"/>
    <property type="evidence" value="ECO:0007669"/>
    <property type="project" value="InterPro"/>
</dbReference>
<comment type="similarity">
    <text evidence="1">Belongs to the peptidase S1 family.</text>
</comment>
<organism evidence="11 12">
    <name type="scientific">Elliptochloris bilobata</name>
    <dbReference type="NCBI Taxonomy" id="381761"/>
    <lineage>
        <taxon>Eukaryota</taxon>
        <taxon>Viridiplantae</taxon>
        <taxon>Chlorophyta</taxon>
        <taxon>core chlorophytes</taxon>
        <taxon>Trebouxiophyceae</taxon>
        <taxon>Trebouxiophyceae incertae sedis</taxon>
        <taxon>Elliptochloris clade</taxon>
        <taxon>Elliptochloris</taxon>
    </lineage>
</organism>
<evidence type="ECO:0000256" key="4">
    <source>
        <dbReference type="ARBA" id="ARBA00022729"/>
    </source>
</evidence>
<dbReference type="Proteomes" id="UP001445335">
    <property type="component" value="Unassembled WGS sequence"/>
</dbReference>
<dbReference type="PROSITE" id="PS50240">
    <property type="entry name" value="TRYPSIN_DOM"/>
    <property type="match status" value="1"/>
</dbReference>
<dbReference type="GO" id="GO:0006508">
    <property type="term" value="P:proteolysis"/>
    <property type="evidence" value="ECO:0007669"/>
    <property type="project" value="UniProtKB-KW"/>
</dbReference>
<evidence type="ECO:0000256" key="3">
    <source>
        <dbReference type="ARBA" id="ARBA00022670"/>
    </source>
</evidence>
<feature type="region of interest" description="Disordered" evidence="8">
    <location>
        <begin position="530"/>
        <end position="553"/>
    </location>
</feature>
<dbReference type="InterPro" id="IPR018114">
    <property type="entry name" value="TRYPSIN_HIS"/>
</dbReference>
<dbReference type="PROSITE" id="PS00134">
    <property type="entry name" value="TRYPSIN_HIS"/>
    <property type="match status" value="1"/>
</dbReference>
<dbReference type="PANTHER" id="PTHR15462">
    <property type="entry name" value="SERINE PROTEASE"/>
    <property type="match status" value="1"/>
</dbReference>
<dbReference type="InterPro" id="IPR043504">
    <property type="entry name" value="Peptidase_S1_PA_chymotrypsin"/>
</dbReference>
<dbReference type="InterPro" id="IPR008256">
    <property type="entry name" value="Peptidase_S1B"/>
</dbReference>
<dbReference type="Pfam" id="PF00089">
    <property type="entry name" value="Trypsin"/>
    <property type="match status" value="1"/>
</dbReference>
<evidence type="ECO:0000256" key="8">
    <source>
        <dbReference type="SAM" id="MobiDB-lite"/>
    </source>
</evidence>
<keyword evidence="4" id="KW-0732">Signal</keyword>
<keyword evidence="6 7" id="KW-0720">Serine protease</keyword>
<evidence type="ECO:0000256" key="6">
    <source>
        <dbReference type="ARBA" id="ARBA00022825"/>
    </source>
</evidence>
<dbReference type="PANTHER" id="PTHR15462:SF8">
    <property type="entry name" value="SERINE PROTEASE"/>
    <property type="match status" value="1"/>
</dbReference>
<evidence type="ECO:0000313" key="11">
    <source>
        <dbReference type="EMBL" id="KAK9838458.1"/>
    </source>
</evidence>
<feature type="compositionally biased region" description="Gly residues" evidence="8">
    <location>
        <begin position="540"/>
        <end position="551"/>
    </location>
</feature>
<evidence type="ECO:0000313" key="12">
    <source>
        <dbReference type="Proteomes" id="UP001445335"/>
    </source>
</evidence>
<evidence type="ECO:0000256" key="2">
    <source>
        <dbReference type="ARBA" id="ARBA00008764"/>
    </source>
</evidence>
<dbReference type="PRINTS" id="PR00839">
    <property type="entry name" value="V8PROTEASE"/>
</dbReference>
<dbReference type="InterPro" id="IPR001254">
    <property type="entry name" value="Trypsin_dom"/>
</dbReference>
<comment type="similarity">
    <text evidence="2 7">Belongs to the peptidase S1B family.</text>
</comment>